<evidence type="ECO:0000313" key="2">
    <source>
        <dbReference type="EMBL" id="KAK4104309.1"/>
    </source>
</evidence>
<sequence>MQSEFLVNVRETKSGQRKEKEKQKRITTKNVVSSSRPSVCPSVWPSVRPSVHPSAVSVSSRLVRSMQPLINQLRMDGDEDVGVRNTKKKLHTISSTATYTPRHATPHHFLHTSSPVPVQLSSFKPWVRFASRPSQAKPSPVACFQPNKNESHPPSSPLNRTLPHHR</sequence>
<organism evidence="2 3">
    <name type="scientific">Parathielavia hyrcaniae</name>
    <dbReference type="NCBI Taxonomy" id="113614"/>
    <lineage>
        <taxon>Eukaryota</taxon>
        <taxon>Fungi</taxon>
        <taxon>Dikarya</taxon>
        <taxon>Ascomycota</taxon>
        <taxon>Pezizomycotina</taxon>
        <taxon>Sordariomycetes</taxon>
        <taxon>Sordariomycetidae</taxon>
        <taxon>Sordariales</taxon>
        <taxon>Chaetomiaceae</taxon>
        <taxon>Parathielavia</taxon>
    </lineage>
</organism>
<keyword evidence="3" id="KW-1185">Reference proteome</keyword>
<reference evidence="2" key="1">
    <citation type="journal article" date="2023" name="Mol. Phylogenet. Evol.">
        <title>Genome-scale phylogeny and comparative genomics of the fungal order Sordariales.</title>
        <authorList>
            <person name="Hensen N."/>
            <person name="Bonometti L."/>
            <person name="Westerberg I."/>
            <person name="Brannstrom I.O."/>
            <person name="Guillou S."/>
            <person name="Cros-Aarteil S."/>
            <person name="Calhoun S."/>
            <person name="Haridas S."/>
            <person name="Kuo A."/>
            <person name="Mondo S."/>
            <person name="Pangilinan J."/>
            <person name="Riley R."/>
            <person name="LaButti K."/>
            <person name="Andreopoulos B."/>
            <person name="Lipzen A."/>
            <person name="Chen C."/>
            <person name="Yan M."/>
            <person name="Daum C."/>
            <person name="Ng V."/>
            <person name="Clum A."/>
            <person name="Steindorff A."/>
            <person name="Ohm R.A."/>
            <person name="Martin F."/>
            <person name="Silar P."/>
            <person name="Natvig D.O."/>
            <person name="Lalanne C."/>
            <person name="Gautier V."/>
            <person name="Ament-Velasquez S.L."/>
            <person name="Kruys A."/>
            <person name="Hutchinson M.I."/>
            <person name="Powell A.J."/>
            <person name="Barry K."/>
            <person name="Miller A.N."/>
            <person name="Grigoriev I.V."/>
            <person name="Debuchy R."/>
            <person name="Gladieux P."/>
            <person name="Hiltunen Thoren M."/>
            <person name="Johannesson H."/>
        </authorList>
    </citation>
    <scope>NUCLEOTIDE SEQUENCE</scope>
    <source>
        <strain evidence="2">CBS 757.83</strain>
    </source>
</reference>
<dbReference type="AlphaFoldDB" id="A0AAN6T511"/>
<feature type="region of interest" description="Disordered" evidence="1">
    <location>
        <begin position="1"/>
        <end position="39"/>
    </location>
</feature>
<evidence type="ECO:0000313" key="3">
    <source>
        <dbReference type="Proteomes" id="UP001305647"/>
    </source>
</evidence>
<proteinExistence type="predicted"/>
<reference evidence="2" key="2">
    <citation type="submission" date="2023-05" db="EMBL/GenBank/DDBJ databases">
        <authorList>
            <consortium name="Lawrence Berkeley National Laboratory"/>
            <person name="Steindorff A."/>
            <person name="Hensen N."/>
            <person name="Bonometti L."/>
            <person name="Westerberg I."/>
            <person name="Brannstrom I.O."/>
            <person name="Guillou S."/>
            <person name="Cros-Aarteil S."/>
            <person name="Calhoun S."/>
            <person name="Haridas S."/>
            <person name="Kuo A."/>
            <person name="Mondo S."/>
            <person name="Pangilinan J."/>
            <person name="Riley R."/>
            <person name="Labutti K."/>
            <person name="Andreopoulos B."/>
            <person name="Lipzen A."/>
            <person name="Chen C."/>
            <person name="Yanf M."/>
            <person name="Daum C."/>
            <person name="Ng V."/>
            <person name="Clum A."/>
            <person name="Ohm R."/>
            <person name="Martin F."/>
            <person name="Silar P."/>
            <person name="Natvig D."/>
            <person name="Lalanne C."/>
            <person name="Gautier V."/>
            <person name="Ament-Velasquez S.L."/>
            <person name="Kruys A."/>
            <person name="Hutchinson M.I."/>
            <person name="Powell A.J."/>
            <person name="Barry K."/>
            <person name="Miller A.N."/>
            <person name="Grigoriev I.V."/>
            <person name="Debuchy R."/>
            <person name="Gladieux P."/>
            <person name="Thoren M.H."/>
            <person name="Johannesson H."/>
        </authorList>
    </citation>
    <scope>NUCLEOTIDE SEQUENCE</scope>
    <source>
        <strain evidence="2">CBS 757.83</strain>
    </source>
</reference>
<feature type="region of interest" description="Disordered" evidence="1">
    <location>
        <begin position="136"/>
        <end position="166"/>
    </location>
</feature>
<dbReference type="EMBL" id="MU863627">
    <property type="protein sequence ID" value="KAK4104309.1"/>
    <property type="molecule type" value="Genomic_DNA"/>
</dbReference>
<feature type="compositionally biased region" description="Basic and acidic residues" evidence="1">
    <location>
        <begin position="10"/>
        <end position="24"/>
    </location>
</feature>
<evidence type="ECO:0000256" key="1">
    <source>
        <dbReference type="SAM" id="MobiDB-lite"/>
    </source>
</evidence>
<accession>A0AAN6T511</accession>
<gene>
    <name evidence="2" type="ORF">N658DRAFT_250265</name>
</gene>
<name>A0AAN6T511_9PEZI</name>
<protein>
    <submittedName>
        <fullName evidence="2">Uncharacterized protein</fullName>
    </submittedName>
</protein>
<dbReference type="Proteomes" id="UP001305647">
    <property type="component" value="Unassembled WGS sequence"/>
</dbReference>
<comment type="caution">
    <text evidence="2">The sequence shown here is derived from an EMBL/GenBank/DDBJ whole genome shotgun (WGS) entry which is preliminary data.</text>
</comment>